<dbReference type="NCBIfam" id="TIGR00027">
    <property type="entry name" value="mthyl_TIGR00027"/>
    <property type="match status" value="1"/>
</dbReference>
<protein>
    <recommendedName>
        <fullName evidence="4">S-adenosyl-L-methionine-dependent methyltransferase</fullName>
        <ecNumber evidence="4">2.1.1.-</ecNumber>
    </recommendedName>
</protein>
<dbReference type="Gene3D" id="3.40.50.150">
    <property type="entry name" value="Vaccinia Virus protein VP39"/>
    <property type="match status" value="1"/>
</dbReference>
<evidence type="ECO:0000313" key="6">
    <source>
        <dbReference type="Proteomes" id="UP001379533"/>
    </source>
</evidence>
<dbReference type="InterPro" id="IPR007213">
    <property type="entry name" value="Ppm1/Ppm2/Tcmp"/>
</dbReference>
<dbReference type="Pfam" id="PF04072">
    <property type="entry name" value="LCM"/>
    <property type="match status" value="1"/>
</dbReference>
<keyword evidence="4" id="KW-0949">S-adenosyl-L-methionine</keyword>
<dbReference type="GO" id="GO:0032259">
    <property type="term" value="P:methylation"/>
    <property type="evidence" value="ECO:0007669"/>
    <property type="project" value="UniProtKB-KW"/>
</dbReference>
<dbReference type="RefSeq" id="WP_394850840.1">
    <property type="nucleotide sequence ID" value="NZ_CP089982.1"/>
</dbReference>
<reference evidence="5 6" key="1">
    <citation type="submission" date="2021-12" db="EMBL/GenBank/DDBJ databases">
        <title>Discovery of the Pendulisporaceae a myxobacterial family with distinct sporulation behavior and unique specialized metabolism.</title>
        <authorList>
            <person name="Garcia R."/>
            <person name="Popoff A."/>
            <person name="Bader C.D."/>
            <person name="Loehr J."/>
            <person name="Walesch S."/>
            <person name="Walt C."/>
            <person name="Boldt J."/>
            <person name="Bunk B."/>
            <person name="Haeckl F.J.F.P.J."/>
            <person name="Gunesch A.P."/>
            <person name="Birkelbach J."/>
            <person name="Nuebel U."/>
            <person name="Pietschmann T."/>
            <person name="Bach T."/>
            <person name="Mueller R."/>
        </authorList>
    </citation>
    <scope>NUCLEOTIDE SEQUENCE [LARGE SCALE GENOMIC DNA]</scope>
    <source>
        <strain evidence="5 6">MSr12523</strain>
    </source>
</reference>
<accession>A0ABZ2KNT4</accession>
<comment type="function">
    <text evidence="4">Exhibits S-adenosyl-L-methionine-dependent methyltransferase activity.</text>
</comment>
<dbReference type="EMBL" id="CP089982">
    <property type="protein sequence ID" value="WXB00197.1"/>
    <property type="molecule type" value="Genomic_DNA"/>
</dbReference>
<evidence type="ECO:0000256" key="1">
    <source>
        <dbReference type="ARBA" id="ARBA00008138"/>
    </source>
</evidence>
<evidence type="ECO:0000313" key="5">
    <source>
        <dbReference type="EMBL" id="WXB00197.1"/>
    </source>
</evidence>
<evidence type="ECO:0000256" key="4">
    <source>
        <dbReference type="RuleBase" id="RU362030"/>
    </source>
</evidence>
<proteinExistence type="inferred from homology"/>
<dbReference type="Proteomes" id="UP001379533">
    <property type="component" value="Chromosome"/>
</dbReference>
<sequence>METGRPSETARLAAVMRAAHRLLDHPPWIFEDGFAAPLAGIDDEATLRASVSAFREELTRRFSSDCAHALMRHIRADVTLRARYVEDELEKAMQRGVAQYVILGSGLDSFAYRRPDLVGKLHIFEVDHPATQARKQARLRELGTALPAHVTFVPVDFERQSMRERLCESGYREDVPAFFSWLGVTWYLTEDAIVATLKEVAHAASGSEIVLDCALPKSLLDQGQREILAMLGSLTATHGEPVRTEFQPVRMVALLREVGFSQVQDLGAHDINALYAKARIDGLRFPGLLHLLKATL</sequence>
<keyword evidence="3" id="KW-0808">Transferase</keyword>
<comment type="similarity">
    <text evidence="1 4">Belongs to the UPF0677 family.</text>
</comment>
<evidence type="ECO:0000256" key="2">
    <source>
        <dbReference type="ARBA" id="ARBA00022603"/>
    </source>
</evidence>
<evidence type="ECO:0000256" key="3">
    <source>
        <dbReference type="ARBA" id="ARBA00022679"/>
    </source>
</evidence>
<dbReference type="PANTHER" id="PTHR43619">
    <property type="entry name" value="S-ADENOSYL-L-METHIONINE-DEPENDENT METHYLTRANSFERASE YKTD-RELATED"/>
    <property type="match status" value="1"/>
</dbReference>
<organism evidence="5 6">
    <name type="scientific">Pendulispora brunnea</name>
    <dbReference type="NCBI Taxonomy" id="2905690"/>
    <lineage>
        <taxon>Bacteria</taxon>
        <taxon>Pseudomonadati</taxon>
        <taxon>Myxococcota</taxon>
        <taxon>Myxococcia</taxon>
        <taxon>Myxococcales</taxon>
        <taxon>Sorangiineae</taxon>
        <taxon>Pendulisporaceae</taxon>
        <taxon>Pendulispora</taxon>
    </lineage>
</organism>
<dbReference type="InterPro" id="IPR011610">
    <property type="entry name" value="SAM_mthyl_Trfase_ML2640-like"/>
</dbReference>
<keyword evidence="6" id="KW-1185">Reference proteome</keyword>
<dbReference type="EC" id="2.1.1.-" evidence="4"/>
<keyword evidence="2 4" id="KW-0489">Methyltransferase</keyword>
<gene>
    <name evidence="5" type="ORF">LZC95_25700</name>
</gene>
<name>A0ABZ2KNT4_9BACT</name>
<dbReference type="GO" id="GO:0008168">
    <property type="term" value="F:methyltransferase activity"/>
    <property type="evidence" value="ECO:0007669"/>
    <property type="project" value="UniProtKB-KW"/>
</dbReference>
<dbReference type="PANTHER" id="PTHR43619:SF2">
    <property type="entry name" value="S-ADENOSYL-L-METHIONINE-DEPENDENT METHYLTRANSFERASES SUPERFAMILY PROTEIN"/>
    <property type="match status" value="1"/>
</dbReference>
<dbReference type="SUPFAM" id="SSF53335">
    <property type="entry name" value="S-adenosyl-L-methionine-dependent methyltransferases"/>
    <property type="match status" value="1"/>
</dbReference>
<dbReference type="InterPro" id="IPR029063">
    <property type="entry name" value="SAM-dependent_MTases_sf"/>
</dbReference>